<dbReference type="Gene3D" id="3.40.50.360">
    <property type="match status" value="1"/>
</dbReference>
<dbReference type="InterPro" id="IPR023048">
    <property type="entry name" value="NADH:quinone_OxRdtase_FMN_depd"/>
</dbReference>
<dbReference type="RefSeq" id="WP_206986752.1">
    <property type="nucleotide sequence ID" value="NZ_JAFLQZ010000024.1"/>
</dbReference>
<feature type="binding site" evidence="6">
    <location>
        <position position="10"/>
    </location>
    <ligand>
        <name>FMN</name>
        <dbReference type="ChEBI" id="CHEBI:58210"/>
    </ligand>
</feature>
<gene>
    <name evidence="6" type="primary">azoR</name>
    <name evidence="8" type="ORF">J0X19_22990</name>
</gene>
<reference evidence="8" key="1">
    <citation type="submission" date="2021-03" db="EMBL/GenBank/DDBJ databases">
        <authorList>
            <person name="Kim M.K."/>
        </authorList>
    </citation>
    <scope>NUCLEOTIDE SEQUENCE</scope>
    <source>
        <strain evidence="8">BT186</strain>
    </source>
</reference>
<sequence>MANILHLTASPRGAASHSRQISSEFVQAWLQAHPGDTVTVRDIGRQDIPHLTEELIGAFYMPAEHRTSAQRELLKLSDELVDELQAANLYVFGIPMYNFSVPAVFKAYIDLIVRIGLTVTSNWEGQLKDKKAIIVTARGGGGYGVGESRAAYNFEDPYLRTVMSLIGVTDQTFIHVTHTSDDLEAPKSLAAARAQINQLVEAQQEQFHRLAR</sequence>
<dbReference type="EC" id="1.6.5.-" evidence="6"/>
<feature type="binding site" evidence="6">
    <location>
        <begin position="16"/>
        <end position="18"/>
    </location>
    <ligand>
        <name>FMN</name>
        <dbReference type="ChEBI" id="CHEBI:58210"/>
    </ligand>
</feature>
<dbReference type="PANTHER" id="PTHR43741">
    <property type="entry name" value="FMN-DEPENDENT NADH-AZOREDUCTASE 1"/>
    <property type="match status" value="1"/>
</dbReference>
<dbReference type="GO" id="GO:0010181">
    <property type="term" value="F:FMN binding"/>
    <property type="evidence" value="ECO:0007669"/>
    <property type="project" value="UniProtKB-UniRule"/>
</dbReference>
<dbReference type="GO" id="GO:0009055">
    <property type="term" value="F:electron transfer activity"/>
    <property type="evidence" value="ECO:0007669"/>
    <property type="project" value="UniProtKB-UniRule"/>
</dbReference>
<dbReference type="Proteomes" id="UP000664144">
    <property type="component" value="Unassembled WGS sequence"/>
</dbReference>
<dbReference type="EC" id="1.7.1.17" evidence="6"/>
<dbReference type="PANTHER" id="PTHR43741:SF2">
    <property type="entry name" value="FMN-DEPENDENT NADH:QUINONE OXIDOREDUCTASE"/>
    <property type="match status" value="1"/>
</dbReference>
<evidence type="ECO:0000256" key="5">
    <source>
        <dbReference type="ARBA" id="ARBA00048542"/>
    </source>
</evidence>
<comment type="function">
    <text evidence="6">Also exhibits azoreductase activity. Catalyzes the reductive cleavage of the azo bond in aromatic azo compounds to the corresponding amines.</text>
</comment>
<evidence type="ECO:0000256" key="1">
    <source>
        <dbReference type="ARBA" id="ARBA00022630"/>
    </source>
</evidence>
<name>A0A939F0Z3_9BACT</name>
<evidence type="ECO:0000256" key="4">
    <source>
        <dbReference type="ARBA" id="ARBA00023027"/>
    </source>
</evidence>
<dbReference type="InterPro" id="IPR050104">
    <property type="entry name" value="FMN-dep_NADH:Q_OxRdtase_AzoR1"/>
</dbReference>
<organism evidence="8 9">
    <name type="scientific">Hymenobacter telluris</name>
    <dbReference type="NCBI Taxonomy" id="2816474"/>
    <lineage>
        <taxon>Bacteria</taxon>
        <taxon>Pseudomonadati</taxon>
        <taxon>Bacteroidota</taxon>
        <taxon>Cytophagia</taxon>
        <taxon>Cytophagales</taxon>
        <taxon>Hymenobacteraceae</taxon>
        <taxon>Hymenobacter</taxon>
    </lineage>
</organism>
<dbReference type="GO" id="GO:0016652">
    <property type="term" value="F:oxidoreductase activity, acting on NAD(P)H as acceptor"/>
    <property type="evidence" value="ECO:0007669"/>
    <property type="project" value="UniProtKB-UniRule"/>
</dbReference>
<comment type="caution">
    <text evidence="6">Lacks conserved residue(s) required for the propagation of feature annotation.</text>
</comment>
<evidence type="ECO:0000313" key="8">
    <source>
        <dbReference type="EMBL" id="MBO0360844.1"/>
    </source>
</evidence>
<keyword evidence="9" id="KW-1185">Reference proteome</keyword>
<keyword evidence="1 6" id="KW-0285">Flavoprotein</keyword>
<evidence type="ECO:0000313" key="9">
    <source>
        <dbReference type="Proteomes" id="UP000664144"/>
    </source>
</evidence>
<feature type="binding site" evidence="6">
    <location>
        <begin position="96"/>
        <end position="99"/>
    </location>
    <ligand>
        <name>FMN</name>
        <dbReference type="ChEBI" id="CHEBI:58210"/>
    </ligand>
</feature>
<keyword evidence="4 6" id="KW-0520">NAD</keyword>
<evidence type="ECO:0000259" key="7">
    <source>
        <dbReference type="Pfam" id="PF02525"/>
    </source>
</evidence>
<dbReference type="InterPro" id="IPR003680">
    <property type="entry name" value="Flavodoxin_fold"/>
</dbReference>
<comment type="subunit">
    <text evidence="6">Homodimer.</text>
</comment>
<evidence type="ECO:0000256" key="3">
    <source>
        <dbReference type="ARBA" id="ARBA00023002"/>
    </source>
</evidence>
<dbReference type="GO" id="GO:0016655">
    <property type="term" value="F:oxidoreductase activity, acting on NAD(P)H, quinone or similar compound as acceptor"/>
    <property type="evidence" value="ECO:0007669"/>
    <property type="project" value="InterPro"/>
</dbReference>
<protein>
    <recommendedName>
        <fullName evidence="6">FMN dependent NADH:quinone oxidoreductase</fullName>
        <ecNumber evidence="6">1.6.5.-</ecNumber>
    </recommendedName>
    <alternativeName>
        <fullName evidence="6">Azo-dye reductase</fullName>
    </alternativeName>
    <alternativeName>
        <fullName evidence="6">FMN-dependent NADH-azo compound oxidoreductase</fullName>
    </alternativeName>
    <alternativeName>
        <fullName evidence="6">FMN-dependent NADH-azoreductase</fullName>
        <ecNumber evidence="6">1.7.1.17</ecNumber>
    </alternativeName>
</protein>
<dbReference type="Pfam" id="PF02525">
    <property type="entry name" value="Flavodoxin_2"/>
    <property type="match status" value="1"/>
</dbReference>
<comment type="caution">
    <text evidence="8">The sequence shown here is derived from an EMBL/GenBank/DDBJ whole genome shotgun (WGS) entry which is preliminary data.</text>
</comment>
<comment type="catalytic activity">
    <reaction evidence="5">
        <text>N,N-dimethyl-1,4-phenylenediamine + anthranilate + 2 NAD(+) = 2-(4-dimethylaminophenyl)diazenylbenzoate + 2 NADH + 2 H(+)</text>
        <dbReference type="Rhea" id="RHEA:55872"/>
        <dbReference type="ChEBI" id="CHEBI:15378"/>
        <dbReference type="ChEBI" id="CHEBI:15783"/>
        <dbReference type="ChEBI" id="CHEBI:16567"/>
        <dbReference type="ChEBI" id="CHEBI:57540"/>
        <dbReference type="ChEBI" id="CHEBI:57945"/>
        <dbReference type="ChEBI" id="CHEBI:71579"/>
        <dbReference type="EC" id="1.7.1.17"/>
    </reaction>
    <physiologicalReaction direction="right-to-left" evidence="5">
        <dbReference type="Rhea" id="RHEA:55874"/>
    </physiologicalReaction>
</comment>
<keyword evidence="3 6" id="KW-0560">Oxidoreductase</keyword>
<proteinExistence type="inferred from homology"/>
<comment type="catalytic activity">
    <reaction evidence="6">
        <text>2 a quinone + NADH + H(+) = 2 a 1,4-benzosemiquinone + NAD(+)</text>
        <dbReference type="Rhea" id="RHEA:65952"/>
        <dbReference type="ChEBI" id="CHEBI:15378"/>
        <dbReference type="ChEBI" id="CHEBI:57540"/>
        <dbReference type="ChEBI" id="CHEBI:57945"/>
        <dbReference type="ChEBI" id="CHEBI:132124"/>
        <dbReference type="ChEBI" id="CHEBI:134225"/>
    </reaction>
</comment>
<dbReference type="AlphaFoldDB" id="A0A939F0Z3"/>
<evidence type="ECO:0000256" key="2">
    <source>
        <dbReference type="ARBA" id="ARBA00022643"/>
    </source>
</evidence>
<keyword evidence="2 6" id="KW-0288">FMN</keyword>
<dbReference type="HAMAP" id="MF_01216">
    <property type="entry name" value="Azoreductase_type1"/>
    <property type="match status" value="1"/>
</dbReference>
<evidence type="ECO:0000256" key="6">
    <source>
        <dbReference type="HAMAP-Rule" id="MF_01216"/>
    </source>
</evidence>
<accession>A0A939F0Z3</accession>
<dbReference type="EMBL" id="JAFLQZ010000024">
    <property type="protein sequence ID" value="MBO0360844.1"/>
    <property type="molecule type" value="Genomic_DNA"/>
</dbReference>
<feature type="domain" description="Flavodoxin-like fold" evidence="7">
    <location>
        <begin position="3"/>
        <end position="198"/>
    </location>
</feature>
<dbReference type="SUPFAM" id="SSF52218">
    <property type="entry name" value="Flavoproteins"/>
    <property type="match status" value="1"/>
</dbReference>
<comment type="cofactor">
    <cofactor evidence="6">
        <name>FMN</name>
        <dbReference type="ChEBI" id="CHEBI:58210"/>
    </cofactor>
    <text evidence="6">Binds 1 FMN per subunit.</text>
</comment>
<comment type="similarity">
    <text evidence="6">Belongs to the azoreductase type 1 family.</text>
</comment>
<comment type="function">
    <text evidence="6">Quinone reductase that provides resistance to thiol-specific stress caused by electrophilic quinones.</text>
</comment>
<dbReference type="InterPro" id="IPR029039">
    <property type="entry name" value="Flavoprotein-like_sf"/>
</dbReference>